<dbReference type="RefSeq" id="WP_078712189.1">
    <property type="nucleotide sequence ID" value="NZ_FUWY01000005.1"/>
</dbReference>
<dbReference type="InterPro" id="IPR039042">
    <property type="entry name" value="Alg13-like"/>
</dbReference>
<dbReference type="PANTHER" id="PTHR12867:SF6">
    <property type="entry name" value="N-ACETYLGLUCOSAMINYLDIPHOSPHODOLICHOL N-ACETYLGLUCOSAMINYLTRANSFERASE"/>
    <property type="match status" value="1"/>
</dbReference>
<evidence type="ECO:0000256" key="2">
    <source>
        <dbReference type="ARBA" id="ARBA00006962"/>
    </source>
</evidence>
<evidence type="ECO:0000313" key="7">
    <source>
        <dbReference type="EMBL" id="SJZ84140.1"/>
    </source>
</evidence>
<keyword evidence="3" id="KW-0328">Glycosyltransferase</keyword>
<proteinExistence type="inferred from homology"/>
<comment type="similarity">
    <text evidence="2">Belongs to the glycosyltransferase 28 family.</text>
</comment>
<evidence type="ECO:0000256" key="1">
    <source>
        <dbReference type="ARBA" id="ARBA00004240"/>
    </source>
</evidence>
<dbReference type="Gene3D" id="3.40.50.2000">
    <property type="entry name" value="Glycogen Phosphorylase B"/>
    <property type="match status" value="1"/>
</dbReference>
<accession>A0A1T4NXP8</accession>
<dbReference type="InterPro" id="IPR048097">
    <property type="entry name" value="Cps14G-like"/>
</dbReference>
<evidence type="ECO:0000259" key="6">
    <source>
        <dbReference type="Pfam" id="PF04101"/>
    </source>
</evidence>
<comment type="subcellular location">
    <subcellularLocation>
        <location evidence="1">Endoplasmic reticulum</location>
    </subcellularLocation>
</comment>
<evidence type="ECO:0000256" key="4">
    <source>
        <dbReference type="ARBA" id="ARBA00022679"/>
    </source>
</evidence>
<evidence type="ECO:0000256" key="5">
    <source>
        <dbReference type="ARBA" id="ARBA00022824"/>
    </source>
</evidence>
<keyword evidence="8" id="KW-1185">Reference proteome</keyword>
<organism evidence="7 8">
    <name type="scientific">Anaerorhabdus furcosa</name>
    <dbReference type="NCBI Taxonomy" id="118967"/>
    <lineage>
        <taxon>Bacteria</taxon>
        <taxon>Bacillati</taxon>
        <taxon>Bacillota</taxon>
        <taxon>Erysipelotrichia</taxon>
        <taxon>Erysipelotrichales</taxon>
        <taxon>Erysipelotrichaceae</taxon>
        <taxon>Anaerorhabdus</taxon>
    </lineage>
</organism>
<keyword evidence="4 7" id="KW-0808">Transferase</keyword>
<gene>
    <name evidence="7" type="ORF">SAMN02745191_1783</name>
</gene>
<dbReference type="Pfam" id="PF04101">
    <property type="entry name" value="Glyco_tran_28_C"/>
    <property type="match status" value="1"/>
</dbReference>
<dbReference type="SUPFAM" id="SSF53756">
    <property type="entry name" value="UDP-Glycosyltransferase/glycogen phosphorylase"/>
    <property type="match status" value="1"/>
</dbReference>
<feature type="domain" description="Glycosyl transferase family 28 C-terminal" evidence="6">
    <location>
        <begin position="1"/>
        <end position="147"/>
    </location>
</feature>
<keyword evidence="5" id="KW-0256">Endoplasmic reticulum</keyword>
<evidence type="ECO:0000256" key="3">
    <source>
        <dbReference type="ARBA" id="ARBA00022676"/>
    </source>
</evidence>
<dbReference type="PANTHER" id="PTHR12867">
    <property type="entry name" value="GLYCOSYL TRANSFERASE-RELATED"/>
    <property type="match status" value="1"/>
</dbReference>
<evidence type="ECO:0000313" key="8">
    <source>
        <dbReference type="Proteomes" id="UP000243297"/>
    </source>
</evidence>
<dbReference type="GO" id="GO:0006488">
    <property type="term" value="P:dolichol-linked oligosaccharide biosynthetic process"/>
    <property type="evidence" value="ECO:0007669"/>
    <property type="project" value="InterPro"/>
</dbReference>
<sequence>MILVTLGTQDKSFKRLLEAIDKQIEAGVILDRVVVQAGYTTYHSNNMEVFDYIDRDEFAKLLQEADLILTHGGVGTIMTALKSGKKVIGAARLSEFGEHHNDHQTQILESFDEQGYLIYARDLNQFSEYIEKSKTFTPKPLVSNTESFIKLIEDFMEKN</sequence>
<dbReference type="AlphaFoldDB" id="A0A1T4NXP8"/>
<dbReference type="Proteomes" id="UP000243297">
    <property type="component" value="Unassembled WGS sequence"/>
</dbReference>
<dbReference type="OrthoDB" id="9814973at2"/>
<reference evidence="8" key="1">
    <citation type="submission" date="2017-02" db="EMBL/GenBank/DDBJ databases">
        <authorList>
            <person name="Varghese N."/>
            <person name="Submissions S."/>
        </authorList>
    </citation>
    <scope>NUCLEOTIDE SEQUENCE [LARGE SCALE GENOMIC DNA]</scope>
    <source>
        <strain evidence="8">ATCC 25662</strain>
    </source>
</reference>
<dbReference type="STRING" id="118967.SAMN02745191_1783"/>
<name>A0A1T4NXP8_9FIRM</name>
<dbReference type="EMBL" id="FUWY01000005">
    <property type="protein sequence ID" value="SJZ84140.1"/>
    <property type="molecule type" value="Genomic_DNA"/>
</dbReference>
<dbReference type="InterPro" id="IPR007235">
    <property type="entry name" value="Glyco_trans_28_C"/>
</dbReference>
<dbReference type="NCBIfam" id="NF041548">
    <property type="entry name" value="PssE"/>
    <property type="match status" value="1"/>
</dbReference>
<dbReference type="GO" id="GO:0016758">
    <property type="term" value="F:hexosyltransferase activity"/>
    <property type="evidence" value="ECO:0007669"/>
    <property type="project" value="InterPro"/>
</dbReference>
<protein>
    <submittedName>
        <fullName evidence="7">UDP-N-acetylglucosamine transferase subunit ALG13</fullName>
    </submittedName>
</protein>